<proteinExistence type="predicted"/>
<dbReference type="EnsemblPlants" id="ONIVA01G30690.1">
    <property type="protein sequence ID" value="ONIVA01G30690.1"/>
    <property type="gene ID" value="ONIVA01G30690"/>
</dbReference>
<feature type="transmembrane region" description="Helical" evidence="1">
    <location>
        <begin position="72"/>
        <end position="95"/>
    </location>
</feature>
<keyword evidence="1" id="KW-0812">Transmembrane</keyword>
<keyword evidence="3" id="KW-1185">Reference proteome</keyword>
<organism evidence="2">
    <name type="scientific">Oryza nivara</name>
    <name type="common">Indian wild rice</name>
    <name type="synonym">Oryza sativa f. spontanea</name>
    <dbReference type="NCBI Taxonomy" id="4536"/>
    <lineage>
        <taxon>Eukaryota</taxon>
        <taxon>Viridiplantae</taxon>
        <taxon>Streptophyta</taxon>
        <taxon>Embryophyta</taxon>
        <taxon>Tracheophyta</taxon>
        <taxon>Spermatophyta</taxon>
        <taxon>Magnoliopsida</taxon>
        <taxon>Liliopsida</taxon>
        <taxon>Poales</taxon>
        <taxon>Poaceae</taxon>
        <taxon>BOP clade</taxon>
        <taxon>Oryzoideae</taxon>
        <taxon>Oryzeae</taxon>
        <taxon>Oryzinae</taxon>
        <taxon>Oryza</taxon>
    </lineage>
</organism>
<dbReference type="Proteomes" id="UP000006591">
    <property type="component" value="Chromosome 1"/>
</dbReference>
<dbReference type="PANTHER" id="PTHR31168:SF19">
    <property type="entry name" value="OS01G0683700 PROTEIN"/>
    <property type="match status" value="1"/>
</dbReference>
<protein>
    <recommendedName>
        <fullName evidence="4">DUF599 domain-containing protein</fullName>
    </recommendedName>
</protein>
<accession>A0A0E0FRB9</accession>
<dbReference type="EnsemblPlants" id="ONIVA01G30690.4">
    <property type="protein sequence ID" value="ONIVA01G30690.4"/>
    <property type="gene ID" value="ONIVA01G30690"/>
</dbReference>
<dbReference type="Gramene" id="ONIVA01G30690.4">
    <property type="protein sequence ID" value="ONIVA01G30690.4"/>
    <property type="gene ID" value="ONIVA01G30690"/>
</dbReference>
<reference evidence="2" key="3">
    <citation type="submission" date="2018-04" db="EMBL/GenBank/DDBJ databases">
        <title>OnivRS2 (Oryza nivara Reference Sequence Version 2).</title>
        <authorList>
            <person name="Zhang J."/>
            <person name="Kudrna D."/>
            <person name="Lee S."/>
            <person name="Talag J."/>
            <person name="Rajasekar S."/>
            <person name="Welchert J."/>
            <person name="Hsing Y.-I."/>
            <person name="Wing R.A."/>
        </authorList>
    </citation>
    <scope>NUCLEOTIDE SEQUENCE [LARGE SCALE GENOMIC DNA]</scope>
</reference>
<feature type="transmembrane region" description="Helical" evidence="1">
    <location>
        <begin position="7"/>
        <end position="31"/>
    </location>
</feature>
<reference evidence="2" key="1">
    <citation type="submission" date="2013-08" db="EMBL/GenBank/DDBJ databases">
        <authorList>
            <person name="Wing R.A."/>
            <person name="Hsing Y."/>
        </authorList>
    </citation>
    <scope>NUCLEOTIDE SEQUENCE</scope>
</reference>
<keyword evidence="1" id="KW-0472">Membrane</keyword>
<dbReference type="PANTHER" id="PTHR31168">
    <property type="entry name" value="OS02G0292800 PROTEIN"/>
    <property type="match status" value="1"/>
</dbReference>
<dbReference type="Gramene" id="ONIVA01G30690.1">
    <property type="protein sequence ID" value="ONIVA01G30690.1"/>
    <property type="gene ID" value="ONIVA01G30690"/>
</dbReference>
<dbReference type="HOGENOM" id="CLU_070700_0_0_1"/>
<evidence type="ECO:0000313" key="3">
    <source>
        <dbReference type="Proteomes" id="UP000006591"/>
    </source>
</evidence>
<feature type="transmembrane region" description="Helical" evidence="1">
    <location>
        <begin position="128"/>
        <end position="150"/>
    </location>
</feature>
<dbReference type="Gramene" id="ONIVA01G30690.3">
    <property type="protein sequence ID" value="ONIVA01G30690.3"/>
    <property type="gene ID" value="ONIVA01G30690"/>
</dbReference>
<evidence type="ECO:0000256" key="1">
    <source>
        <dbReference type="SAM" id="Phobius"/>
    </source>
</evidence>
<name>A0A0E0FRB9_ORYNI</name>
<dbReference type="AlphaFoldDB" id="A0A0E0FRB9"/>
<dbReference type="InterPro" id="IPR006747">
    <property type="entry name" value="DUF599"/>
</dbReference>
<keyword evidence="1" id="KW-1133">Transmembrane helix</keyword>
<evidence type="ECO:0008006" key="4">
    <source>
        <dbReference type="Google" id="ProtNLM"/>
    </source>
</evidence>
<evidence type="ECO:0000313" key="2">
    <source>
        <dbReference type="EnsemblPlants" id="ONIVA01G30690.4"/>
    </source>
</evidence>
<sequence length="258" mass="27373">MVREEKLDFVLVPLGLAVLAVYHLWLLYAVLRHPTRTVVGLNAIARKRWVTVMMANTEKNGVLAVQTLRNNIMASTVLATTAITLVSVISVFLGATAGRSPASPSSSSSGAPLLVYGSKTGEVFAVKYLAISLCFMLAFVCNVQAIRLYAHASFLLGLPPVAGAGAGEGEGEAAAAAAVAREEFAAYVARTVNRGSHSWSLGLRAFYASLALFMWTFGPIPMLACSVLMCGLLYFLDTTRERAAAVAGIHHGHKDSTV</sequence>
<dbReference type="Pfam" id="PF04654">
    <property type="entry name" value="DUF599"/>
    <property type="match status" value="1"/>
</dbReference>
<dbReference type="EnsemblPlants" id="ONIVA01G30690.3">
    <property type="protein sequence ID" value="ONIVA01G30690.3"/>
    <property type="gene ID" value="ONIVA01G30690"/>
</dbReference>
<feature type="transmembrane region" description="Helical" evidence="1">
    <location>
        <begin position="206"/>
        <end position="236"/>
    </location>
</feature>
<reference evidence="2" key="2">
    <citation type="submission" date="2015-04" db="UniProtKB">
        <authorList>
            <consortium name="EnsemblPlants"/>
        </authorList>
    </citation>
    <scope>IDENTIFICATION</scope>
    <source>
        <strain evidence="2">SL10</strain>
    </source>
</reference>